<dbReference type="InterPro" id="IPR043993">
    <property type="entry name" value="T4SS_pilin"/>
</dbReference>
<feature type="transmembrane region" description="Helical" evidence="1">
    <location>
        <begin position="33"/>
        <end position="55"/>
    </location>
</feature>
<protein>
    <submittedName>
        <fullName evidence="2">Uncharacterized protein</fullName>
    </submittedName>
</protein>
<sequence length="120" mass="13177">MNITLVRTLIVSGMALAPFLTLAQDQFNRSIGIVSTGLNTIIVFLFLVATVVFLWGVVRYISSAGDEEKTKEARQMIIWGVIFLAVMVAVWGFVNIVLDFIFGTEDPFPIPKEGGGVPQQ</sequence>
<proteinExistence type="predicted"/>
<dbReference type="Proteomes" id="UP000178186">
    <property type="component" value="Unassembled WGS sequence"/>
</dbReference>
<feature type="transmembrane region" description="Helical" evidence="1">
    <location>
        <begin position="76"/>
        <end position="98"/>
    </location>
</feature>
<evidence type="ECO:0000313" key="2">
    <source>
        <dbReference type="EMBL" id="OGZ55223.1"/>
    </source>
</evidence>
<dbReference type="AlphaFoldDB" id="A0A1G2GYF5"/>
<organism evidence="2 3">
    <name type="scientific">Candidatus Ryanbacteria bacterium RIFCSPLOWO2_02_FULL_45_11c</name>
    <dbReference type="NCBI Taxonomy" id="1802128"/>
    <lineage>
        <taxon>Bacteria</taxon>
        <taxon>Candidatus Ryaniibacteriota</taxon>
    </lineage>
</organism>
<keyword evidence="1" id="KW-0472">Membrane</keyword>
<accession>A0A1G2GYF5</accession>
<dbReference type="STRING" id="1802128.A3H64_00195"/>
<keyword evidence="1" id="KW-1133">Transmembrane helix</keyword>
<evidence type="ECO:0000313" key="3">
    <source>
        <dbReference type="Proteomes" id="UP000178186"/>
    </source>
</evidence>
<reference evidence="2 3" key="1">
    <citation type="journal article" date="2016" name="Nat. Commun.">
        <title>Thousands of microbial genomes shed light on interconnected biogeochemical processes in an aquifer system.</title>
        <authorList>
            <person name="Anantharaman K."/>
            <person name="Brown C.T."/>
            <person name="Hug L.A."/>
            <person name="Sharon I."/>
            <person name="Castelle C.J."/>
            <person name="Probst A.J."/>
            <person name="Thomas B.C."/>
            <person name="Singh A."/>
            <person name="Wilkins M.J."/>
            <person name="Karaoz U."/>
            <person name="Brodie E.L."/>
            <person name="Williams K.H."/>
            <person name="Hubbard S.S."/>
            <person name="Banfield J.F."/>
        </authorList>
    </citation>
    <scope>NUCLEOTIDE SEQUENCE [LARGE SCALE GENOMIC DNA]</scope>
</reference>
<evidence type="ECO:0000256" key="1">
    <source>
        <dbReference type="SAM" id="Phobius"/>
    </source>
</evidence>
<name>A0A1G2GYF5_9BACT</name>
<gene>
    <name evidence="2" type="ORF">A3H64_00195</name>
</gene>
<keyword evidence="1" id="KW-0812">Transmembrane</keyword>
<dbReference type="EMBL" id="MHNY01000030">
    <property type="protein sequence ID" value="OGZ55223.1"/>
    <property type="molecule type" value="Genomic_DNA"/>
</dbReference>
<dbReference type="Pfam" id="PF18895">
    <property type="entry name" value="T4SS_pilin"/>
    <property type="match status" value="1"/>
</dbReference>
<comment type="caution">
    <text evidence="2">The sequence shown here is derived from an EMBL/GenBank/DDBJ whole genome shotgun (WGS) entry which is preliminary data.</text>
</comment>